<sequence>MSSIPNRPWVPEPAEGTGPKAPLSDDMKLVLAAYRSAKPNFEVRGWIAIGAKRGMSDACAKQRFGNLKTKYLDEKAEAARGAPAATTTAVSSPSTNAPSASGPSGAAPSITGPSTRVTRSTRQALEAAQSGSERPARDEQDNKDGESGNGDKSPQPPPKRARRSERNAEKNAKNRDDGDDEGNPVPPHHRFTNPKPDEKAEEDHYEATRLKYGIYRGWAVPRDETFRDWYVPDGLKLKDGESVPSGDPFAKKPKDKTGRTPLLTLDEKRQRDEIRARLRRQLEQGRDKRMVDQEASTMRQGSRQHGRHTRAYAQPPQVGPSALAVGQLGKGKVWPGIHEEPKLQKARRGEDATRREGGVPPKENEQPGEDEAGEDE</sequence>
<feature type="compositionally biased region" description="Basic and acidic residues" evidence="1">
    <location>
        <begin position="134"/>
        <end position="146"/>
    </location>
</feature>
<gene>
    <name evidence="2" type="ORF">PG996_005127</name>
</gene>
<protein>
    <recommendedName>
        <fullName evidence="4">Myb-like domain-containing protein</fullName>
    </recommendedName>
</protein>
<feature type="compositionally biased region" description="Basic and acidic residues" evidence="1">
    <location>
        <begin position="195"/>
        <end position="204"/>
    </location>
</feature>
<evidence type="ECO:0000313" key="2">
    <source>
        <dbReference type="EMBL" id="KAK8071779.1"/>
    </source>
</evidence>
<feature type="compositionally biased region" description="Basic and acidic residues" evidence="1">
    <location>
        <begin position="249"/>
        <end position="258"/>
    </location>
</feature>
<evidence type="ECO:0000256" key="1">
    <source>
        <dbReference type="SAM" id="MobiDB-lite"/>
    </source>
</evidence>
<proteinExistence type="predicted"/>
<feature type="region of interest" description="Disordered" evidence="1">
    <location>
        <begin position="77"/>
        <end position="204"/>
    </location>
</feature>
<organism evidence="2 3">
    <name type="scientific">Apiospora saccharicola</name>
    <dbReference type="NCBI Taxonomy" id="335842"/>
    <lineage>
        <taxon>Eukaryota</taxon>
        <taxon>Fungi</taxon>
        <taxon>Dikarya</taxon>
        <taxon>Ascomycota</taxon>
        <taxon>Pezizomycotina</taxon>
        <taxon>Sordariomycetes</taxon>
        <taxon>Xylariomycetidae</taxon>
        <taxon>Amphisphaeriales</taxon>
        <taxon>Apiosporaceae</taxon>
        <taxon>Apiospora</taxon>
    </lineage>
</organism>
<reference evidence="2 3" key="1">
    <citation type="submission" date="2023-01" db="EMBL/GenBank/DDBJ databases">
        <title>Analysis of 21 Apiospora genomes using comparative genomics revels a genus with tremendous synthesis potential of carbohydrate active enzymes and secondary metabolites.</title>
        <authorList>
            <person name="Sorensen T."/>
        </authorList>
    </citation>
    <scope>NUCLEOTIDE SEQUENCE [LARGE SCALE GENOMIC DNA]</scope>
    <source>
        <strain evidence="2 3">CBS 83171</strain>
    </source>
</reference>
<dbReference type="Proteomes" id="UP001446871">
    <property type="component" value="Unassembled WGS sequence"/>
</dbReference>
<keyword evidence="3" id="KW-1185">Reference proteome</keyword>
<feature type="region of interest" description="Disordered" evidence="1">
    <location>
        <begin position="1"/>
        <end position="25"/>
    </location>
</feature>
<feature type="compositionally biased region" description="Basic and acidic residues" evidence="1">
    <location>
        <begin position="337"/>
        <end position="365"/>
    </location>
</feature>
<feature type="compositionally biased region" description="Basic and acidic residues" evidence="1">
    <location>
        <begin position="164"/>
        <end position="176"/>
    </location>
</feature>
<evidence type="ECO:0008006" key="4">
    <source>
        <dbReference type="Google" id="ProtNLM"/>
    </source>
</evidence>
<comment type="caution">
    <text evidence="2">The sequence shown here is derived from an EMBL/GenBank/DDBJ whole genome shotgun (WGS) entry which is preliminary data.</text>
</comment>
<feature type="compositionally biased region" description="Low complexity" evidence="1">
    <location>
        <begin position="79"/>
        <end position="114"/>
    </location>
</feature>
<evidence type="ECO:0000313" key="3">
    <source>
        <dbReference type="Proteomes" id="UP001446871"/>
    </source>
</evidence>
<feature type="region of interest" description="Disordered" evidence="1">
    <location>
        <begin position="234"/>
        <end position="376"/>
    </location>
</feature>
<accession>A0ABR1VPE7</accession>
<feature type="compositionally biased region" description="Basic and acidic residues" evidence="1">
    <location>
        <begin position="265"/>
        <end position="292"/>
    </location>
</feature>
<name>A0ABR1VPE7_9PEZI</name>
<dbReference type="EMBL" id="JAQQWM010000003">
    <property type="protein sequence ID" value="KAK8071779.1"/>
    <property type="molecule type" value="Genomic_DNA"/>
</dbReference>
<feature type="compositionally biased region" description="Acidic residues" evidence="1">
    <location>
        <begin position="366"/>
        <end position="376"/>
    </location>
</feature>